<keyword evidence="6" id="KW-0472">Membrane</keyword>
<dbReference type="GO" id="GO:0005886">
    <property type="term" value="C:plasma membrane"/>
    <property type="evidence" value="ECO:0007669"/>
    <property type="project" value="UniProtKB-SubCell"/>
</dbReference>
<dbReference type="EC" id="2.7.-.-" evidence="8"/>
<evidence type="ECO:0000256" key="4">
    <source>
        <dbReference type="ARBA" id="ARBA00022692"/>
    </source>
</evidence>
<dbReference type="EMBL" id="OOGT01000149">
    <property type="protein sequence ID" value="SPL71567.1"/>
    <property type="molecule type" value="Genomic_DNA"/>
</dbReference>
<dbReference type="InterPro" id="IPR058130">
    <property type="entry name" value="PEA_transf_C"/>
</dbReference>
<feature type="domain" description="Sulfatase N-terminal" evidence="7">
    <location>
        <begin position="54"/>
        <end position="304"/>
    </location>
</feature>
<dbReference type="PANTHER" id="PTHR30443">
    <property type="entry name" value="INNER MEMBRANE PROTEIN"/>
    <property type="match status" value="1"/>
</dbReference>
<dbReference type="GO" id="GO:0009244">
    <property type="term" value="P:lipopolysaccharide core region biosynthetic process"/>
    <property type="evidence" value="ECO:0007669"/>
    <property type="project" value="TreeGrafter"/>
</dbReference>
<proteinExistence type="predicted"/>
<dbReference type="Pfam" id="PF00884">
    <property type="entry name" value="Sulfatase"/>
    <property type="match status" value="1"/>
</dbReference>
<dbReference type="Proteomes" id="UP000245974">
    <property type="component" value="Unassembled WGS sequence"/>
</dbReference>
<evidence type="ECO:0000256" key="5">
    <source>
        <dbReference type="ARBA" id="ARBA00022989"/>
    </source>
</evidence>
<evidence type="ECO:0000256" key="2">
    <source>
        <dbReference type="ARBA" id="ARBA00022475"/>
    </source>
</evidence>
<keyword evidence="4" id="KW-0812">Transmembrane</keyword>
<dbReference type="AlphaFoldDB" id="A0A2U3N1L2"/>
<dbReference type="CDD" id="cd16017">
    <property type="entry name" value="LptA"/>
    <property type="match status" value="1"/>
</dbReference>
<keyword evidence="2" id="KW-1003">Cell membrane</keyword>
<dbReference type="InParanoid" id="A0A2U3N1L2"/>
<dbReference type="Gene3D" id="3.40.720.10">
    <property type="entry name" value="Alkaline Phosphatase, subunit A"/>
    <property type="match status" value="1"/>
</dbReference>
<reference evidence="9" key="1">
    <citation type="submission" date="2018-03" db="EMBL/GenBank/DDBJ databases">
        <authorList>
            <person name="Blom J."/>
        </authorList>
    </citation>
    <scope>NUCLEOTIDE SEQUENCE [LARGE SCALE GENOMIC DNA]</scope>
    <source>
        <strain evidence="9">KPC-SM-21</strain>
    </source>
</reference>
<dbReference type="GO" id="GO:0016776">
    <property type="term" value="F:phosphotransferase activity, phosphate group as acceptor"/>
    <property type="evidence" value="ECO:0007669"/>
    <property type="project" value="TreeGrafter"/>
</dbReference>
<dbReference type="InterPro" id="IPR040423">
    <property type="entry name" value="PEA_transferase"/>
</dbReference>
<evidence type="ECO:0000256" key="6">
    <source>
        <dbReference type="ARBA" id="ARBA00023136"/>
    </source>
</evidence>
<dbReference type="SUPFAM" id="SSF53649">
    <property type="entry name" value="Alkaline phosphatase-like"/>
    <property type="match status" value="1"/>
</dbReference>
<name>A0A2U3N1L2_9GAMM</name>
<sequence>MKGKKFENNIHYSVVRNSLGVYTNYICSLFKSKTSYMGVKYKEYQIKKINGSVNVIFIMGESANFQHMSLYGYERDTTPFLKSLVHSDQFKYYHGVSRGFSTRIGVPLTLNVIQEPDNVEQLLSLQTNLFHLAKKNGYKTFYLSNQKSGVLASLVNSREIDEFHDVFSKKIPQDTQHDTRLIDSLNQFNIINKSKEPFFIVLHQRNHHFAYQDNYPNQYHVYKKSLNENEKLIDTYDNSMRFQDDFIKKLIQMVDNVNHKPILVVYTSDHGELFGEKGLWGHGAPVLNSAGVPIFIYANASAKTWINNTNLPDQCALGNYHLGKFIARALGWDIKNPNESKNFYVNINLPYDEVDGYKKFTLSEVEKELCHHTE</sequence>
<evidence type="ECO:0000256" key="1">
    <source>
        <dbReference type="ARBA" id="ARBA00004651"/>
    </source>
</evidence>
<dbReference type="InterPro" id="IPR000917">
    <property type="entry name" value="Sulfatase_N"/>
</dbReference>
<keyword evidence="9" id="KW-1185">Reference proteome</keyword>
<comment type="subcellular location">
    <subcellularLocation>
        <location evidence="1">Cell membrane</location>
        <topology evidence="1">Multi-pass membrane protein</topology>
    </subcellularLocation>
</comment>
<evidence type="ECO:0000256" key="3">
    <source>
        <dbReference type="ARBA" id="ARBA00022679"/>
    </source>
</evidence>
<dbReference type="InterPro" id="IPR017850">
    <property type="entry name" value="Alkaline_phosphatase_core_sf"/>
</dbReference>
<accession>A0A2U3N1L2</accession>
<organism evidence="8 9">
    <name type="scientific">Acinetobacter stercoris</name>
    <dbReference type="NCBI Taxonomy" id="2126983"/>
    <lineage>
        <taxon>Bacteria</taxon>
        <taxon>Pseudomonadati</taxon>
        <taxon>Pseudomonadota</taxon>
        <taxon>Gammaproteobacteria</taxon>
        <taxon>Moraxellales</taxon>
        <taxon>Moraxellaceae</taxon>
        <taxon>Acinetobacter</taxon>
    </lineage>
</organism>
<dbReference type="PANTHER" id="PTHR30443:SF0">
    <property type="entry name" value="PHOSPHOETHANOLAMINE TRANSFERASE EPTA"/>
    <property type="match status" value="1"/>
</dbReference>
<gene>
    <name evidence="8" type="primary">eptB</name>
    <name evidence="8" type="ORF">KPC_2745</name>
</gene>
<keyword evidence="3 8" id="KW-0808">Transferase</keyword>
<evidence type="ECO:0000259" key="7">
    <source>
        <dbReference type="Pfam" id="PF00884"/>
    </source>
</evidence>
<evidence type="ECO:0000313" key="9">
    <source>
        <dbReference type="Proteomes" id="UP000245974"/>
    </source>
</evidence>
<evidence type="ECO:0000313" key="8">
    <source>
        <dbReference type="EMBL" id="SPL71567.1"/>
    </source>
</evidence>
<keyword evidence="5" id="KW-1133">Transmembrane helix</keyword>
<protein>
    <submittedName>
        <fullName evidence="8">Phosphoethanolamine transferase EptB</fullName>
        <ecNumber evidence="8">2.7.-.-</ecNumber>
    </submittedName>
</protein>